<keyword evidence="6" id="KW-1185">Reference proteome</keyword>
<dbReference type="EMBL" id="BAAACG010000010">
    <property type="protein sequence ID" value="GAA0742417.1"/>
    <property type="molecule type" value="Genomic_DNA"/>
</dbReference>
<dbReference type="GO" id="GO:0005524">
    <property type="term" value="F:ATP binding"/>
    <property type="evidence" value="ECO:0007669"/>
    <property type="project" value="UniProtKB-KW"/>
</dbReference>
<dbReference type="InterPro" id="IPR017871">
    <property type="entry name" value="ABC_transporter-like_CS"/>
</dbReference>
<accession>A0ABN1JLS5</accession>
<dbReference type="SMART" id="SM00382">
    <property type="entry name" value="AAA"/>
    <property type="match status" value="1"/>
</dbReference>
<protein>
    <submittedName>
        <fullName evidence="5">Dipeptide ABC transporter ATP-binding protein</fullName>
    </submittedName>
</protein>
<organism evidence="5 6">
    <name type="scientific">Clostridium oceanicum</name>
    <dbReference type="NCBI Taxonomy" id="1543"/>
    <lineage>
        <taxon>Bacteria</taxon>
        <taxon>Bacillati</taxon>
        <taxon>Bacillota</taxon>
        <taxon>Clostridia</taxon>
        <taxon>Eubacteriales</taxon>
        <taxon>Clostridiaceae</taxon>
        <taxon>Clostridium</taxon>
    </lineage>
</organism>
<gene>
    <name evidence="5" type="ORF">GCM10008906_24910</name>
</gene>
<dbReference type="Pfam" id="PF08352">
    <property type="entry name" value="oligo_HPY"/>
    <property type="match status" value="1"/>
</dbReference>
<dbReference type="InterPro" id="IPR003593">
    <property type="entry name" value="AAA+_ATPase"/>
</dbReference>
<evidence type="ECO:0000256" key="3">
    <source>
        <dbReference type="ARBA" id="ARBA00022840"/>
    </source>
</evidence>
<evidence type="ECO:0000313" key="6">
    <source>
        <dbReference type="Proteomes" id="UP001501510"/>
    </source>
</evidence>
<dbReference type="RefSeq" id="WP_343761972.1">
    <property type="nucleotide sequence ID" value="NZ_BAAACG010000010.1"/>
</dbReference>
<evidence type="ECO:0000259" key="4">
    <source>
        <dbReference type="PROSITE" id="PS50893"/>
    </source>
</evidence>
<dbReference type="InterPro" id="IPR013563">
    <property type="entry name" value="Oligopep_ABC_C"/>
</dbReference>
<proteinExistence type="predicted"/>
<dbReference type="InterPro" id="IPR027417">
    <property type="entry name" value="P-loop_NTPase"/>
</dbReference>
<dbReference type="Proteomes" id="UP001501510">
    <property type="component" value="Unassembled WGS sequence"/>
</dbReference>
<dbReference type="Gene3D" id="3.40.50.300">
    <property type="entry name" value="P-loop containing nucleotide triphosphate hydrolases"/>
    <property type="match status" value="1"/>
</dbReference>
<evidence type="ECO:0000313" key="5">
    <source>
        <dbReference type="EMBL" id="GAA0742417.1"/>
    </source>
</evidence>
<keyword evidence="3 5" id="KW-0067">ATP-binding</keyword>
<dbReference type="NCBIfam" id="TIGR01727">
    <property type="entry name" value="oligo_HPY"/>
    <property type="match status" value="1"/>
</dbReference>
<keyword evidence="2" id="KW-0547">Nucleotide-binding</keyword>
<dbReference type="PROSITE" id="PS50893">
    <property type="entry name" value="ABC_TRANSPORTER_2"/>
    <property type="match status" value="1"/>
</dbReference>
<feature type="domain" description="ABC transporter" evidence="4">
    <location>
        <begin position="8"/>
        <end position="258"/>
    </location>
</feature>
<evidence type="ECO:0000256" key="2">
    <source>
        <dbReference type="ARBA" id="ARBA00022741"/>
    </source>
</evidence>
<evidence type="ECO:0000256" key="1">
    <source>
        <dbReference type="ARBA" id="ARBA00022448"/>
    </source>
</evidence>
<dbReference type="InterPro" id="IPR050319">
    <property type="entry name" value="ABC_transp_ATP-bind"/>
</dbReference>
<dbReference type="InterPro" id="IPR003439">
    <property type="entry name" value="ABC_transporter-like_ATP-bd"/>
</dbReference>
<name>A0ABN1JLS5_9CLOT</name>
<comment type="caution">
    <text evidence="5">The sequence shown here is derived from an EMBL/GenBank/DDBJ whole genome shotgun (WGS) entry which is preliminary data.</text>
</comment>
<reference evidence="5 6" key="1">
    <citation type="journal article" date="2019" name="Int. J. Syst. Evol. Microbiol.">
        <title>The Global Catalogue of Microorganisms (GCM) 10K type strain sequencing project: providing services to taxonomists for standard genome sequencing and annotation.</title>
        <authorList>
            <consortium name="The Broad Institute Genomics Platform"/>
            <consortium name="The Broad Institute Genome Sequencing Center for Infectious Disease"/>
            <person name="Wu L."/>
            <person name="Ma J."/>
        </authorList>
    </citation>
    <scope>NUCLEOTIDE SEQUENCE [LARGE SCALE GENOMIC DNA]</scope>
    <source>
        <strain evidence="5 6">JCM 1407</strain>
    </source>
</reference>
<dbReference type="Pfam" id="PF00005">
    <property type="entry name" value="ABC_tran"/>
    <property type="match status" value="1"/>
</dbReference>
<sequence>MCDSNVILEVKKLKKEFLISKGFFNKNKKYIKAVDDISFKLKKGETLGIVGESGCGKSTMARLILRLIEPSFGEVYFEGKNIFNMTKGEIREFRKKVQIVFQDPAASLNPKMTVKELLEEPLKINFKYNKSQVKEKLDEIIDEVGLDKQSLNKYPCEFSGGQKQRICIARALILRPKVLICDESVSALDVSIQSQIINLLNDLKEKYNMTYIFISHDLSVVKHISNRVGVLYLGKIVELGKVDDIFDRPKHPYTKSLIDAIPIPDPDINNEEIFLKGEVESSRDILKGCKFQCRCRECMEICKRKEPEFEKLDDGSFLACHLKEKDNFSIRKSIVS</sequence>
<dbReference type="SUPFAM" id="SSF52540">
    <property type="entry name" value="P-loop containing nucleoside triphosphate hydrolases"/>
    <property type="match status" value="1"/>
</dbReference>
<dbReference type="PANTHER" id="PTHR43776">
    <property type="entry name" value="TRANSPORT ATP-BINDING PROTEIN"/>
    <property type="match status" value="1"/>
</dbReference>
<dbReference type="PROSITE" id="PS00211">
    <property type="entry name" value="ABC_TRANSPORTER_1"/>
    <property type="match status" value="1"/>
</dbReference>
<dbReference type="CDD" id="cd03257">
    <property type="entry name" value="ABC_NikE_OppD_transporters"/>
    <property type="match status" value="1"/>
</dbReference>
<keyword evidence="1" id="KW-0813">Transport</keyword>